<feature type="binding site" evidence="11">
    <location>
        <position position="47"/>
    </location>
    <ligand>
        <name>L-glutamine</name>
        <dbReference type="ChEBI" id="CHEBI:58359"/>
    </ligand>
</feature>
<dbReference type="EMBL" id="FOAK01000006">
    <property type="protein sequence ID" value="SEK88472.1"/>
    <property type="molecule type" value="Genomic_DNA"/>
</dbReference>
<feature type="binding site" evidence="11">
    <location>
        <position position="252"/>
    </location>
    <ligand>
        <name>L-glutamine</name>
        <dbReference type="ChEBI" id="CHEBI:58359"/>
    </ligand>
</feature>
<dbReference type="AlphaFoldDB" id="A0A1H7KNW4"/>
<feature type="active site" description="Nucleophile" evidence="11">
    <location>
        <position position="251"/>
    </location>
</feature>
<dbReference type="Gene3D" id="3.50.30.20">
    <property type="entry name" value="Carbamoyl-phosphate synthase small subunit, N-terminal domain"/>
    <property type="match status" value="1"/>
</dbReference>
<dbReference type="InterPro" id="IPR017926">
    <property type="entry name" value="GATASE"/>
</dbReference>
<dbReference type="GO" id="GO:0044205">
    <property type="term" value="P:'de novo' UMP biosynthetic process"/>
    <property type="evidence" value="ECO:0007669"/>
    <property type="project" value="UniProtKB-UniRule"/>
</dbReference>
<evidence type="ECO:0000256" key="9">
    <source>
        <dbReference type="ARBA" id="ARBA00022975"/>
    </source>
</evidence>
<dbReference type="Proteomes" id="UP000199506">
    <property type="component" value="Unassembled WGS sequence"/>
</dbReference>
<dbReference type="RefSeq" id="WP_091699380.1">
    <property type="nucleotide sequence ID" value="NZ_FOAK01000006.1"/>
</dbReference>
<dbReference type="UniPathway" id="UPA00068">
    <property type="reaction ID" value="UER00171"/>
</dbReference>
<dbReference type="PRINTS" id="PR00099">
    <property type="entry name" value="CPSGATASE"/>
</dbReference>
<keyword evidence="5 11" id="KW-0028">Amino-acid biosynthesis</keyword>
<comment type="catalytic activity">
    <reaction evidence="10 11">
        <text>hydrogencarbonate + L-glutamine + 2 ATP + H2O = carbamoyl phosphate + L-glutamate + 2 ADP + phosphate + 2 H(+)</text>
        <dbReference type="Rhea" id="RHEA:18633"/>
        <dbReference type="ChEBI" id="CHEBI:15377"/>
        <dbReference type="ChEBI" id="CHEBI:15378"/>
        <dbReference type="ChEBI" id="CHEBI:17544"/>
        <dbReference type="ChEBI" id="CHEBI:29985"/>
        <dbReference type="ChEBI" id="CHEBI:30616"/>
        <dbReference type="ChEBI" id="CHEBI:43474"/>
        <dbReference type="ChEBI" id="CHEBI:58228"/>
        <dbReference type="ChEBI" id="CHEBI:58359"/>
        <dbReference type="ChEBI" id="CHEBI:456216"/>
        <dbReference type="EC" id="6.3.5.5"/>
    </reaction>
</comment>
<dbReference type="SUPFAM" id="SSF52317">
    <property type="entry name" value="Class I glutamine amidotransferase-like"/>
    <property type="match status" value="1"/>
</dbReference>
<comment type="function">
    <text evidence="11">Small subunit of the glutamine-dependent carbamoyl phosphate synthetase (CPSase). CPSase catalyzes the formation of carbamoyl phosphate from the ammonia moiety of glutamine, carbonate, and phosphate donated by ATP, constituting the first step of 2 biosynthetic pathways, one leading to arginine and/or urea and the other to pyrimidine nucleotides. The small subunit (glutamine amidotransferase) binds and cleaves glutamine to supply the large subunit with the substrate ammonia.</text>
</comment>
<evidence type="ECO:0000256" key="3">
    <source>
        <dbReference type="ARBA" id="ARBA00022571"/>
    </source>
</evidence>
<feature type="binding site" evidence="11">
    <location>
        <position position="226"/>
    </location>
    <ligand>
        <name>L-glutamine</name>
        <dbReference type="ChEBI" id="CHEBI:58359"/>
    </ligand>
</feature>
<evidence type="ECO:0000256" key="10">
    <source>
        <dbReference type="ARBA" id="ARBA00048816"/>
    </source>
</evidence>
<dbReference type="Pfam" id="PF00988">
    <property type="entry name" value="CPSase_sm_chain"/>
    <property type="match status" value="1"/>
</dbReference>
<dbReference type="NCBIfam" id="TIGR01368">
    <property type="entry name" value="CPSaseIIsmall"/>
    <property type="match status" value="1"/>
</dbReference>
<feature type="binding site" evidence="11">
    <location>
        <position position="224"/>
    </location>
    <ligand>
        <name>L-glutamine</name>
        <dbReference type="ChEBI" id="CHEBI:58359"/>
    </ligand>
</feature>
<dbReference type="UniPathway" id="UPA00070">
    <property type="reaction ID" value="UER00115"/>
</dbReference>
<dbReference type="GO" id="GO:0004359">
    <property type="term" value="F:glutaminase activity"/>
    <property type="evidence" value="ECO:0007669"/>
    <property type="project" value="RHEA"/>
</dbReference>
<gene>
    <name evidence="11" type="primary">carA</name>
    <name evidence="13" type="ORF">SAMN05216439_1630</name>
</gene>
<sequence length="360" mass="40074">MVKIAKLALEDGTILKGEAFGYEITKLGELIFSTGMGGYTESLTDPSFKGEILMSTYPLEGNHGVSEKWYQSDKIQAEGFVCREVCREVSNFGPQKTLDDFLKEFKTPGISGIDTRDLTLKIRERGSLKAAITTENISDDELINLASSQPSIEDMDVVPLVSTKEIKMFNGDADRKVALIDCGVKKNIINSFLERNIGVILFPYDTDYKTVLDYSPNGLMITSGPGNPDRVSETIETMKKLSNRLPIFGICMGQQLIAKSFGARSYKMKFGHRGENQPVKDLNTGKVFITSQNHGFTIDKESLKETDLVLTQINLNDGTPEGISHKELPLHCIQYHPEAGPGPNDTRNIFDKFNQMMDDY</sequence>
<evidence type="ECO:0000313" key="14">
    <source>
        <dbReference type="Proteomes" id="UP000199506"/>
    </source>
</evidence>
<evidence type="ECO:0000256" key="7">
    <source>
        <dbReference type="ARBA" id="ARBA00022840"/>
    </source>
</evidence>
<keyword evidence="8 11" id="KW-0315">Glutamine amidotransferase</keyword>
<evidence type="ECO:0000256" key="2">
    <source>
        <dbReference type="ARBA" id="ARBA00007800"/>
    </source>
</evidence>
<keyword evidence="3 11" id="KW-0055">Arginine biosynthesis</keyword>
<evidence type="ECO:0000256" key="5">
    <source>
        <dbReference type="ARBA" id="ARBA00022605"/>
    </source>
</evidence>
<comment type="pathway">
    <text evidence="1 11">Amino-acid biosynthesis; L-arginine biosynthesis; carbamoyl phosphate from bicarbonate: step 1/1.</text>
</comment>
<name>A0A1H7KNW4_9EURY</name>
<comment type="similarity">
    <text evidence="2 11">Belongs to the CarA family.</text>
</comment>
<accession>A0A1H7KNW4</accession>
<dbReference type="SUPFAM" id="SSF52021">
    <property type="entry name" value="Carbamoyl phosphate synthetase, small subunit N-terminal domain"/>
    <property type="match status" value="1"/>
</dbReference>
<feature type="binding site" evidence="11">
    <location>
        <position position="293"/>
    </location>
    <ligand>
        <name>L-glutamine</name>
        <dbReference type="ChEBI" id="CHEBI:58359"/>
    </ligand>
</feature>
<dbReference type="GO" id="GO:0006526">
    <property type="term" value="P:L-arginine biosynthetic process"/>
    <property type="evidence" value="ECO:0007669"/>
    <property type="project" value="UniProtKB-UniRule"/>
</dbReference>
<dbReference type="SMART" id="SM01097">
    <property type="entry name" value="CPSase_sm_chain"/>
    <property type="match status" value="1"/>
</dbReference>
<dbReference type="GO" id="GO:0006541">
    <property type="term" value="P:glutamine metabolic process"/>
    <property type="evidence" value="ECO:0007669"/>
    <property type="project" value="InterPro"/>
</dbReference>
<dbReference type="InterPro" id="IPR050472">
    <property type="entry name" value="Anth_synth/Amidotransfase"/>
</dbReference>
<keyword evidence="6 11" id="KW-0547">Nucleotide-binding</keyword>
<feature type="binding site" evidence="11">
    <location>
        <position position="295"/>
    </location>
    <ligand>
        <name>L-glutamine</name>
        <dbReference type="ChEBI" id="CHEBI:58359"/>
    </ligand>
</feature>
<evidence type="ECO:0000256" key="4">
    <source>
        <dbReference type="ARBA" id="ARBA00022598"/>
    </source>
</evidence>
<evidence type="ECO:0000259" key="12">
    <source>
        <dbReference type="SMART" id="SM01097"/>
    </source>
</evidence>
<evidence type="ECO:0000256" key="8">
    <source>
        <dbReference type="ARBA" id="ARBA00022962"/>
    </source>
</evidence>
<comment type="subunit">
    <text evidence="11">Composed of two chains; the small (or glutamine) chain promotes the hydrolysis of glutamine to ammonia, which is used by the large (or ammonia) chain to synthesize carbamoyl phosphate. Tetramer of heterodimers (alpha,beta)4.</text>
</comment>
<keyword evidence="4 11" id="KW-0436">Ligase</keyword>
<dbReference type="PANTHER" id="PTHR43418:SF7">
    <property type="entry name" value="CARBAMOYL-PHOSPHATE SYNTHASE SMALL CHAIN"/>
    <property type="match status" value="1"/>
</dbReference>
<dbReference type="NCBIfam" id="NF009475">
    <property type="entry name" value="PRK12838.1"/>
    <property type="match status" value="1"/>
</dbReference>
<feature type="active site" evidence="11">
    <location>
        <position position="338"/>
    </location>
</feature>
<dbReference type="Gene3D" id="3.40.50.880">
    <property type="match status" value="1"/>
</dbReference>
<keyword evidence="7 11" id="KW-0067">ATP-binding</keyword>
<feature type="region of interest" description="CPSase" evidence="11">
    <location>
        <begin position="1"/>
        <end position="175"/>
    </location>
</feature>
<dbReference type="OrthoDB" id="7675at2157"/>
<reference evidence="13 14" key="1">
    <citation type="submission" date="2016-10" db="EMBL/GenBank/DDBJ databases">
        <authorList>
            <person name="de Groot N.N."/>
        </authorList>
    </citation>
    <scope>NUCLEOTIDE SEQUENCE [LARGE SCALE GENOMIC DNA]</scope>
    <source>
        <strain evidence="13 14">DSM 11978</strain>
    </source>
</reference>
<dbReference type="InterPro" id="IPR029062">
    <property type="entry name" value="Class_I_gatase-like"/>
</dbReference>
<feature type="active site" evidence="11">
    <location>
        <position position="336"/>
    </location>
</feature>
<dbReference type="STRING" id="190974.SAMN05216439_1630"/>
<feature type="binding site" evidence="11">
    <location>
        <position position="255"/>
    </location>
    <ligand>
        <name>L-glutamine</name>
        <dbReference type="ChEBI" id="CHEBI:58359"/>
    </ligand>
</feature>
<dbReference type="HAMAP" id="MF_01209">
    <property type="entry name" value="CPSase_S_chain"/>
    <property type="match status" value="1"/>
</dbReference>
<dbReference type="InterPro" id="IPR002474">
    <property type="entry name" value="CarbamoylP_synth_ssu_N"/>
</dbReference>
<dbReference type="CDD" id="cd01744">
    <property type="entry name" value="GATase1_CPSase"/>
    <property type="match status" value="1"/>
</dbReference>
<comment type="catalytic activity">
    <reaction evidence="11">
        <text>L-glutamine + H2O = L-glutamate + NH4(+)</text>
        <dbReference type="Rhea" id="RHEA:15889"/>
        <dbReference type="ChEBI" id="CHEBI:15377"/>
        <dbReference type="ChEBI" id="CHEBI:28938"/>
        <dbReference type="ChEBI" id="CHEBI:29985"/>
        <dbReference type="ChEBI" id="CHEBI:58359"/>
    </reaction>
</comment>
<evidence type="ECO:0000256" key="11">
    <source>
        <dbReference type="HAMAP-Rule" id="MF_01209"/>
    </source>
</evidence>
<evidence type="ECO:0000313" key="13">
    <source>
        <dbReference type="EMBL" id="SEK88472.1"/>
    </source>
</evidence>
<keyword evidence="9 11" id="KW-0665">Pyrimidine biosynthesis</keyword>
<dbReference type="InterPro" id="IPR035686">
    <property type="entry name" value="CPSase_GATase1"/>
</dbReference>
<dbReference type="PRINTS" id="PR00096">
    <property type="entry name" value="GATASE"/>
</dbReference>
<evidence type="ECO:0000256" key="1">
    <source>
        <dbReference type="ARBA" id="ARBA00005077"/>
    </source>
</evidence>
<dbReference type="InterPro" id="IPR036480">
    <property type="entry name" value="CarbP_synth_ssu_N_sf"/>
</dbReference>
<dbReference type="Pfam" id="PF00117">
    <property type="entry name" value="GATase"/>
    <property type="match status" value="1"/>
</dbReference>
<dbReference type="PANTHER" id="PTHR43418">
    <property type="entry name" value="MULTIFUNCTIONAL TRYPTOPHAN BIOSYNTHESIS PROTEIN-RELATED"/>
    <property type="match status" value="1"/>
</dbReference>
<dbReference type="PRINTS" id="PR00097">
    <property type="entry name" value="ANTSNTHASEII"/>
</dbReference>
<proteinExistence type="inferred from homology"/>
<evidence type="ECO:0000256" key="6">
    <source>
        <dbReference type="ARBA" id="ARBA00022741"/>
    </source>
</evidence>
<dbReference type="InterPro" id="IPR006274">
    <property type="entry name" value="CarbamoylP_synth_ssu"/>
</dbReference>
<protein>
    <recommendedName>
        <fullName evidence="11">Carbamoyl phosphate synthase small chain</fullName>
        <ecNumber evidence="11">6.3.5.5</ecNumber>
    </recommendedName>
    <alternativeName>
        <fullName evidence="11">Carbamoyl phosphate synthetase glutamine chain</fullName>
    </alternativeName>
</protein>
<organism evidence="13 14">
    <name type="scientific">Methanobrevibacter gottschalkii</name>
    <dbReference type="NCBI Taxonomy" id="190974"/>
    <lineage>
        <taxon>Archaea</taxon>
        <taxon>Methanobacteriati</taxon>
        <taxon>Methanobacteriota</taxon>
        <taxon>Methanomada group</taxon>
        <taxon>Methanobacteria</taxon>
        <taxon>Methanobacteriales</taxon>
        <taxon>Methanobacteriaceae</taxon>
        <taxon>Methanobrevibacter</taxon>
    </lineage>
</organism>
<feature type="binding site" evidence="11">
    <location>
        <position position="296"/>
    </location>
    <ligand>
        <name>L-glutamine</name>
        <dbReference type="ChEBI" id="CHEBI:58359"/>
    </ligand>
</feature>
<comment type="pathway">
    <text evidence="11">Pyrimidine metabolism; UMP biosynthesis via de novo pathway; (S)-dihydroorotate from bicarbonate: step 1/3.</text>
</comment>
<dbReference type="GO" id="GO:0004088">
    <property type="term" value="F:carbamoyl-phosphate synthase (glutamine-hydrolyzing) activity"/>
    <property type="evidence" value="ECO:0007669"/>
    <property type="project" value="UniProtKB-UniRule"/>
</dbReference>
<dbReference type="PROSITE" id="PS51273">
    <property type="entry name" value="GATASE_TYPE_1"/>
    <property type="match status" value="1"/>
</dbReference>
<dbReference type="GO" id="GO:0005524">
    <property type="term" value="F:ATP binding"/>
    <property type="evidence" value="ECO:0007669"/>
    <property type="project" value="UniProtKB-UniRule"/>
</dbReference>
<dbReference type="GO" id="GO:0006207">
    <property type="term" value="P:'de novo' pyrimidine nucleobase biosynthetic process"/>
    <property type="evidence" value="ECO:0007669"/>
    <property type="project" value="InterPro"/>
</dbReference>
<feature type="domain" description="Carbamoyl-phosphate synthase small subunit N-terminal" evidence="12">
    <location>
        <begin position="3"/>
        <end position="133"/>
    </location>
</feature>
<dbReference type="EC" id="6.3.5.5" evidence="11"/>